<dbReference type="SUPFAM" id="SSF161098">
    <property type="entry name" value="MetI-like"/>
    <property type="match status" value="1"/>
</dbReference>
<dbReference type="Proteomes" id="UP001596233">
    <property type="component" value="Unassembled WGS sequence"/>
</dbReference>
<name>A0ABW1V587_9BACL</name>
<evidence type="ECO:0000259" key="8">
    <source>
        <dbReference type="PROSITE" id="PS50928"/>
    </source>
</evidence>
<evidence type="ECO:0000256" key="5">
    <source>
        <dbReference type="ARBA" id="ARBA00022989"/>
    </source>
</evidence>
<evidence type="ECO:0000256" key="4">
    <source>
        <dbReference type="ARBA" id="ARBA00022692"/>
    </source>
</evidence>
<dbReference type="PROSITE" id="PS50928">
    <property type="entry name" value="ABC_TM1"/>
    <property type="match status" value="1"/>
</dbReference>
<dbReference type="PANTHER" id="PTHR43386">
    <property type="entry name" value="OLIGOPEPTIDE TRANSPORT SYSTEM PERMEASE PROTEIN APPC"/>
    <property type="match status" value="1"/>
</dbReference>
<evidence type="ECO:0000313" key="10">
    <source>
        <dbReference type="Proteomes" id="UP001596233"/>
    </source>
</evidence>
<keyword evidence="3" id="KW-1003">Cell membrane</keyword>
<sequence>MDVLSQAQANDLSPEGRLHAAKTAYNKERRILFLRNFYRNKLALIGSIVISIVGLFALIAPILTPYHPLDVDVVNRLQAPSAEHWFGTDNFGRDIFSRAAYGARISLLVGVAVALITGTLGMIIGLCASYFKRLDYVLMRICDGLMAFPAILLAIAIMAAMGPKVQNVIFALSVVYTPNVARAVRSVALIAKEQTYVEAMHSIGASHFRVLFKHIAPNCWTPVIIQGTFIFADAIISEAALSFLGAGIPAPTASWGNILYDGKMYIYNGWWMVLFPGILLMMTVLGLNLSGDGLRDLLDPHGKNK</sequence>
<keyword evidence="10" id="KW-1185">Reference proteome</keyword>
<feature type="transmembrane region" description="Helical" evidence="7">
    <location>
        <begin position="42"/>
        <end position="63"/>
    </location>
</feature>
<reference evidence="10" key="1">
    <citation type="journal article" date="2019" name="Int. J. Syst. Evol. Microbiol.">
        <title>The Global Catalogue of Microorganisms (GCM) 10K type strain sequencing project: providing services to taxonomists for standard genome sequencing and annotation.</title>
        <authorList>
            <consortium name="The Broad Institute Genomics Platform"/>
            <consortium name="The Broad Institute Genome Sequencing Center for Infectious Disease"/>
            <person name="Wu L."/>
            <person name="Ma J."/>
        </authorList>
    </citation>
    <scope>NUCLEOTIDE SEQUENCE [LARGE SCALE GENOMIC DNA]</scope>
    <source>
        <strain evidence="10">PCU 280</strain>
    </source>
</reference>
<evidence type="ECO:0000256" key="2">
    <source>
        <dbReference type="ARBA" id="ARBA00022448"/>
    </source>
</evidence>
<keyword evidence="6 7" id="KW-0472">Membrane</keyword>
<dbReference type="PANTHER" id="PTHR43386:SF1">
    <property type="entry name" value="D,D-DIPEPTIDE TRANSPORT SYSTEM PERMEASE PROTEIN DDPC-RELATED"/>
    <property type="match status" value="1"/>
</dbReference>
<dbReference type="CDD" id="cd06261">
    <property type="entry name" value="TM_PBP2"/>
    <property type="match status" value="1"/>
</dbReference>
<dbReference type="InterPro" id="IPR035906">
    <property type="entry name" value="MetI-like_sf"/>
</dbReference>
<protein>
    <submittedName>
        <fullName evidence="9">ABC transporter permease</fullName>
    </submittedName>
</protein>
<organism evidence="9 10">
    <name type="scientific">Paenibacillus septentrionalis</name>
    <dbReference type="NCBI Taxonomy" id="429342"/>
    <lineage>
        <taxon>Bacteria</taxon>
        <taxon>Bacillati</taxon>
        <taxon>Bacillota</taxon>
        <taxon>Bacilli</taxon>
        <taxon>Bacillales</taxon>
        <taxon>Paenibacillaceae</taxon>
        <taxon>Paenibacillus</taxon>
    </lineage>
</organism>
<evidence type="ECO:0000313" key="9">
    <source>
        <dbReference type="EMBL" id="MFC6332619.1"/>
    </source>
</evidence>
<dbReference type="EMBL" id="JBHSTE010000002">
    <property type="protein sequence ID" value="MFC6332619.1"/>
    <property type="molecule type" value="Genomic_DNA"/>
</dbReference>
<evidence type="ECO:0000256" key="7">
    <source>
        <dbReference type="RuleBase" id="RU363032"/>
    </source>
</evidence>
<accession>A0ABW1V587</accession>
<dbReference type="InterPro" id="IPR050366">
    <property type="entry name" value="BP-dependent_transpt_permease"/>
</dbReference>
<evidence type="ECO:0000256" key="6">
    <source>
        <dbReference type="ARBA" id="ARBA00023136"/>
    </source>
</evidence>
<dbReference type="Pfam" id="PF12911">
    <property type="entry name" value="OppC_N"/>
    <property type="match status" value="1"/>
</dbReference>
<keyword evidence="5 7" id="KW-1133">Transmembrane helix</keyword>
<proteinExistence type="inferred from homology"/>
<keyword evidence="2 7" id="KW-0813">Transport</keyword>
<feature type="domain" description="ABC transmembrane type-1" evidence="8">
    <location>
        <begin position="103"/>
        <end position="291"/>
    </location>
</feature>
<dbReference type="RefSeq" id="WP_379233168.1">
    <property type="nucleotide sequence ID" value="NZ_JBHSTE010000002.1"/>
</dbReference>
<dbReference type="Gene3D" id="1.10.3720.10">
    <property type="entry name" value="MetI-like"/>
    <property type="match status" value="1"/>
</dbReference>
<comment type="subcellular location">
    <subcellularLocation>
        <location evidence="1 7">Cell membrane</location>
        <topology evidence="1 7">Multi-pass membrane protein</topology>
    </subcellularLocation>
</comment>
<evidence type="ECO:0000256" key="3">
    <source>
        <dbReference type="ARBA" id="ARBA00022475"/>
    </source>
</evidence>
<dbReference type="InterPro" id="IPR000515">
    <property type="entry name" value="MetI-like"/>
</dbReference>
<comment type="similarity">
    <text evidence="7">Belongs to the binding-protein-dependent transport system permease family.</text>
</comment>
<feature type="transmembrane region" description="Helical" evidence="7">
    <location>
        <begin position="269"/>
        <end position="289"/>
    </location>
</feature>
<feature type="transmembrane region" description="Helical" evidence="7">
    <location>
        <begin position="105"/>
        <end position="131"/>
    </location>
</feature>
<feature type="transmembrane region" description="Helical" evidence="7">
    <location>
        <begin position="143"/>
        <end position="162"/>
    </location>
</feature>
<dbReference type="Pfam" id="PF00528">
    <property type="entry name" value="BPD_transp_1"/>
    <property type="match status" value="1"/>
</dbReference>
<gene>
    <name evidence="9" type="ORF">ACFP56_08270</name>
</gene>
<keyword evidence="4 7" id="KW-0812">Transmembrane</keyword>
<evidence type="ECO:0000256" key="1">
    <source>
        <dbReference type="ARBA" id="ARBA00004651"/>
    </source>
</evidence>
<dbReference type="InterPro" id="IPR025966">
    <property type="entry name" value="OppC_N"/>
</dbReference>
<comment type="caution">
    <text evidence="9">The sequence shown here is derived from an EMBL/GenBank/DDBJ whole genome shotgun (WGS) entry which is preliminary data.</text>
</comment>